<proteinExistence type="inferred from homology"/>
<evidence type="ECO:0000259" key="3">
    <source>
        <dbReference type="Pfam" id="PF03043"/>
    </source>
</evidence>
<feature type="domain" description="Herpesvirus UL87 C-terminal" evidence="3">
    <location>
        <begin position="215"/>
        <end position="722"/>
    </location>
</feature>
<reference evidence="4" key="1">
    <citation type="journal article" date="2019" name="Emerg. Infect. Dis.">
        <title>Novel Virus Related to Kaposi's Sarcoma-Associated Herpesvirus from Colobus Monkey.</title>
        <authorList>
            <person name="Dhingra A."/>
            <person name="Ganzenmueller T."/>
            <person name="Hage E."/>
            <person name="Suarez N.M."/>
            <person name="Matz-Rensing K."/>
            <person name="Widmer D."/>
            <person name="Pohlmann S."/>
            <person name="Davison A.J."/>
            <person name="Schulz T.F."/>
            <person name="Kaul A."/>
        </authorList>
    </citation>
    <scope>NUCLEOTIDE SEQUENCE</scope>
    <source>
        <strain evidence="4">Hannover</strain>
    </source>
</reference>
<name>A0A5B8FKF8_9GAMA</name>
<comment type="similarity">
    <text evidence="1">Belongs to the herpesviridae UL87 family.</text>
</comment>
<dbReference type="KEGG" id="vg:80540364"/>
<evidence type="ECO:0000256" key="2">
    <source>
        <dbReference type="SAM" id="MobiDB-lite"/>
    </source>
</evidence>
<dbReference type="Pfam" id="PF03043">
    <property type="entry name" value="Herpes_UL87"/>
    <property type="match status" value="1"/>
</dbReference>
<dbReference type="Proteomes" id="UP001147731">
    <property type="component" value="Segment"/>
</dbReference>
<dbReference type="EMBL" id="MH932584">
    <property type="protein sequence ID" value="QDQ69232.1"/>
    <property type="molecule type" value="Genomic_DNA"/>
</dbReference>
<dbReference type="GeneID" id="80540364"/>
<dbReference type="InterPro" id="IPR004285">
    <property type="entry name" value="Herpes_UL87_C"/>
</dbReference>
<dbReference type="RefSeq" id="YP_010801652.1">
    <property type="nucleotide sequence ID" value="NC_076967.1"/>
</dbReference>
<keyword evidence="5" id="KW-1185">Reference proteome</keyword>
<evidence type="ECO:0000256" key="1">
    <source>
        <dbReference type="ARBA" id="ARBA00007679"/>
    </source>
</evidence>
<protein>
    <submittedName>
        <fullName evidence="4">Virion UL87</fullName>
    </submittedName>
</protein>
<accession>A0A5B8FKF8</accession>
<organism evidence="4 5">
    <name type="scientific">Colobine gammaherpesvirus 1</name>
    <dbReference type="NCBI Taxonomy" id="2597325"/>
    <lineage>
        <taxon>Viruses</taxon>
        <taxon>Duplodnaviria</taxon>
        <taxon>Heunggongvirae</taxon>
        <taxon>Peploviricota</taxon>
        <taxon>Herviviricetes</taxon>
        <taxon>Herpesvirales</taxon>
        <taxon>Orthoherpesviridae</taxon>
        <taxon>Gammaherpesvirinae</taxon>
        <taxon>Rhadinovirus</taxon>
        <taxon>Rhadinovirus colobinegamma1</taxon>
    </lineage>
</organism>
<evidence type="ECO:0000313" key="5">
    <source>
        <dbReference type="Proteomes" id="UP001147731"/>
    </source>
</evidence>
<sequence length="758" mass="86637">MAAPLEWAVLLPDCPTVDLKEVADGALAPQEKQLAIFCCLATNSCPRSPLTLEGLDAHMQIEPTFFTCRAIRRLLLGERLHPFIHKECSVFGKVGQRYKGPGLIMSGKVEFTPGQVDTNRYLPAVTSWELTDEGTQPHTHRGLRSIYCTALLSGDINYPTMFRLVCRYLQFWDFDQCVQSFVMLLPLHLRTRCQRNYFALLDSLTHLSLSLLPVPSPDIHLKFLRFNINSFTHTWGDHGELSTLRLAVAHNTERLPAVLKNLSKQSRHQEINVSDTRLVKFQTTLNQLVPRLHVKIVRKDPGPKTYKVVVCAPEGTYYIIYPTVPAIYRLVMCMSVAQSLGHSRDHAYPGANFLRVDERPRLLAAMLSRIRYAPKDRKENMRGNPGPYTFEHQAGMPRTTDSQLTLEMFDPTKHVSLENFKITIFNTNMVINTKMHCYPTHAPSPTILNVPRLTNNFVIRKYSVKEPSFTISVFFSETLCQVTAININISGDLMHFFFAMGTLKCFLPIKHIFPVSIANWNSTLDLHGLENQSVVRMGRRDVFWTTNFPSVVSSKEGLNVSWFKAATATVSKVYGQQLVNQLQCELLPILTNPQARIDFTKNRIFSLLETRNRSQIQTLHKRFLECLVESCSFLRLDVSCIRRAVAEGVFDFSKKIISHTKSKHECAILGYKKCNLIPKIYIHGKKSRLDELGRNANFTSFVATTGYLHLSLKPRILRHVFRRQGLRWREGWLRSPTTTDRETSKRSRRKARLATDIA</sequence>
<feature type="region of interest" description="Disordered" evidence="2">
    <location>
        <begin position="737"/>
        <end position="758"/>
    </location>
</feature>
<evidence type="ECO:0000313" key="4">
    <source>
        <dbReference type="EMBL" id="QDQ69232.1"/>
    </source>
</evidence>
<gene>
    <name evidence="4" type="primary">ORF24</name>
</gene>